<name>A0A840HX08_9SPHN</name>
<dbReference type="InterPro" id="IPR052155">
    <property type="entry name" value="Biofilm_reg_signaling"/>
</dbReference>
<protein>
    <submittedName>
        <fullName evidence="4">Diguanylate cyclase (GGDEF)-like protein</fullName>
    </submittedName>
</protein>
<dbReference type="SMART" id="SM00267">
    <property type="entry name" value="GGDEF"/>
    <property type="match status" value="1"/>
</dbReference>
<reference evidence="4 5" key="1">
    <citation type="submission" date="2020-08" db="EMBL/GenBank/DDBJ databases">
        <title>Genomic Encyclopedia of Type Strains, Phase IV (KMG-IV): sequencing the most valuable type-strain genomes for metagenomic binning, comparative biology and taxonomic classification.</title>
        <authorList>
            <person name="Goeker M."/>
        </authorList>
    </citation>
    <scope>NUCLEOTIDE SEQUENCE [LARGE SCALE GENOMIC DNA]</scope>
    <source>
        <strain evidence="4 5">DSM 7465</strain>
    </source>
</reference>
<dbReference type="AlphaFoldDB" id="A0A840HX08"/>
<dbReference type="Gene3D" id="3.30.70.270">
    <property type="match status" value="1"/>
</dbReference>
<feature type="transmembrane region" description="Helical" evidence="1">
    <location>
        <begin position="6"/>
        <end position="27"/>
    </location>
</feature>
<gene>
    <name evidence="4" type="ORF">HNQ99_003238</name>
</gene>
<feature type="transmembrane region" description="Helical" evidence="1">
    <location>
        <begin position="39"/>
        <end position="57"/>
    </location>
</feature>
<dbReference type="Pfam" id="PF00990">
    <property type="entry name" value="GGDEF"/>
    <property type="match status" value="1"/>
</dbReference>
<dbReference type="PROSITE" id="PS50887">
    <property type="entry name" value="GGDEF"/>
    <property type="match status" value="1"/>
</dbReference>
<dbReference type="Pfam" id="PF00563">
    <property type="entry name" value="EAL"/>
    <property type="match status" value="1"/>
</dbReference>
<evidence type="ECO:0000313" key="5">
    <source>
        <dbReference type="Proteomes" id="UP000575068"/>
    </source>
</evidence>
<dbReference type="SUPFAM" id="SSF141868">
    <property type="entry name" value="EAL domain-like"/>
    <property type="match status" value="1"/>
</dbReference>
<keyword evidence="5" id="KW-1185">Reference proteome</keyword>
<dbReference type="SUPFAM" id="SSF55073">
    <property type="entry name" value="Nucleotide cyclase"/>
    <property type="match status" value="1"/>
</dbReference>
<accession>A0A840HX08</accession>
<dbReference type="InterPro" id="IPR043128">
    <property type="entry name" value="Rev_trsase/Diguanyl_cyclase"/>
</dbReference>
<evidence type="ECO:0000256" key="1">
    <source>
        <dbReference type="SAM" id="Phobius"/>
    </source>
</evidence>
<dbReference type="RefSeq" id="WP_184477373.1">
    <property type="nucleotide sequence ID" value="NZ_JACHOV010000018.1"/>
</dbReference>
<dbReference type="PANTHER" id="PTHR44757:SF2">
    <property type="entry name" value="BIOFILM ARCHITECTURE MAINTENANCE PROTEIN MBAA"/>
    <property type="match status" value="1"/>
</dbReference>
<feature type="domain" description="EAL" evidence="2">
    <location>
        <begin position="298"/>
        <end position="551"/>
    </location>
</feature>
<keyword evidence="1" id="KW-1133">Transmembrane helix</keyword>
<evidence type="ECO:0000259" key="3">
    <source>
        <dbReference type="PROSITE" id="PS50887"/>
    </source>
</evidence>
<keyword evidence="1" id="KW-0812">Transmembrane</keyword>
<dbReference type="CDD" id="cd01948">
    <property type="entry name" value="EAL"/>
    <property type="match status" value="1"/>
</dbReference>
<dbReference type="InterPro" id="IPR001633">
    <property type="entry name" value="EAL_dom"/>
</dbReference>
<evidence type="ECO:0000313" key="4">
    <source>
        <dbReference type="EMBL" id="MBB4642902.1"/>
    </source>
</evidence>
<dbReference type="EMBL" id="JACHOV010000018">
    <property type="protein sequence ID" value="MBB4642902.1"/>
    <property type="molecule type" value="Genomic_DNA"/>
</dbReference>
<dbReference type="InterPro" id="IPR000160">
    <property type="entry name" value="GGDEF_dom"/>
</dbReference>
<comment type="caution">
    <text evidence="4">The sequence shown here is derived from an EMBL/GenBank/DDBJ whole genome shotgun (WGS) entry which is preliminary data.</text>
</comment>
<feature type="domain" description="GGDEF" evidence="3">
    <location>
        <begin position="149"/>
        <end position="289"/>
    </location>
</feature>
<proteinExistence type="predicted"/>
<dbReference type="InterPro" id="IPR029787">
    <property type="entry name" value="Nucleotide_cyclase"/>
</dbReference>
<sequence length="558" mass="60982">MEGVSLKSRAIAFAASAGAVAFILALLAGTGGRDDVQDISRALIMAILCGVMCWASAMRTVSGLATSVDLATERLTAAAHGDLAGGVPSSIKRDLPELSVAMESLFSQVRTNLDNIHRLAMYDPVTSLPNRTSFCRQVERLIADLPPHGLAALFFIDLDGFKLVNDTLGHAAGDQLLSRVAGRLREVVMIEVGAGSGDAVVGRLAGDEFTLFFPYLPAIETTHRIARAVQYALGERFDIGGQQVNLGASIGVAFHPEHGDTLHGLLRSADVAMYHAKENGRGRVQFFNKELASLMEGRAELERDLRIGLERDEFLLQFQPQLDITTGRIIAAEALVRWKHPDRDMMLPGSFVPVAEETGLMVELGDWIMDKVCATAAGWARRGISQRLAINVSTRELAQPDFFARLRHAMDRHGITANQLELEITETLAMDMDQRVLTQVRALRREGIKIAIDDFGTGFSNLSRLKDLPVDRVKIDRSLVRDIVISPEARTICSAVIGLIQGLGLEVVVEGVEKQDQMDMLRIIGCSIFQGYLFSMPEAEPEYLHRFSGAWAPIELAG</sequence>
<organism evidence="4 5">
    <name type="scientific">Rhizorhapis suberifaciens</name>
    <name type="common">corky root of lettuce</name>
    <dbReference type="NCBI Taxonomy" id="13656"/>
    <lineage>
        <taxon>Bacteria</taxon>
        <taxon>Pseudomonadati</taxon>
        <taxon>Pseudomonadota</taxon>
        <taxon>Alphaproteobacteria</taxon>
        <taxon>Sphingomonadales</taxon>
        <taxon>Sphingomonadaceae</taxon>
        <taxon>Rhizorhapis</taxon>
    </lineage>
</organism>
<dbReference type="PROSITE" id="PS50883">
    <property type="entry name" value="EAL"/>
    <property type="match status" value="1"/>
</dbReference>
<dbReference type="SMART" id="SM00052">
    <property type="entry name" value="EAL"/>
    <property type="match status" value="1"/>
</dbReference>
<dbReference type="Proteomes" id="UP000575068">
    <property type="component" value="Unassembled WGS sequence"/>
</dbReference>
<keyword evidence="1" id="KW-0472">Membrane</keyword>
<dbReference type="PANTHER" id="PTHR44757">
    <property type="entry name" value="DIGUANYLATE CYCLASE DGCP"/>
    <property type="match status" value="1"/>
</dbReference>
<evidence type="ECO:0000259" key="2">
    <source>
        <dbReference type="PROSITE" id="PS50883"/>
    </source>
</evidence>
<dbReference type="CDD" id="cd01949">
    <property type="entry name" value="GGDEF"/>
    <property type="match status" value="1"/>
</dbReference>
<dbReference type="InterPro" id="IPR035919">
    <property type="entry name" value="EAL_sf"/>
</dbReference>
<dbReference type="NCBIfam" id="TIGR00254">
    <property type="entry name" value="GGDEF"/>
    <property type="match status" value="1"/>
</dbReference>
<dbReference type="Gene3D" id="3.20.20.450">
    <property type="entry name" value="EAL domain"/>
    <property type="match status" value="1"/>
</dbReference>